<evidence type="ECO:0000313" key="1">
    <source>
        <dbReference type="EMBL" id="MBR7783326.1"/>
    </source>
</evidence>
<name>A0A941I721_9BURK</name>
<dbReference type="EMBL" id="JAGSPN010000011">
    <property type="protein sequence ID" value="MBR7783326.1"/>
    <property type="molecule type" value="Genomic_DNA"/>
</dbReference>
<accession>A0A941I721</accession>
<proteinExistence type="predicted"/>
<reference evidence="1" key="1">
    <citation type="submission" date="2021-04" db="EMBL/GenBank/DDBJ databases">
        <title>novel species isolated from subtropical streams in China.</title>
        <authorList>
            <person name="Lu H."/>
        </authorList>
    </citation>
    <scope>NUCLEOTIDE SEQUENCE</scope>
    <source>
        <strain evidence="1">LFS511W</strain>
    </source>
</reference>
<evidence type="ECO:0000313" key="2">
    <source>
        <dbReference type="Proteomes" id="UP000680067"/>
    </source>
</evidence>
<keyword evidence="2" id="KW-1185">Reference proteome</keyword>
<comment type="caution">
    <text evidence="1">The sequence shown here is derived from an EMBL/GenBank/DDBJ whole genome shotgun (WGS) entry which is preliminary data.</text>
</comment>
<dbReference type="Proteomes" id="UP000680067">
    <property type="component" value="Unassembled WGS sequence"/>
</dbReference>
<dbReference type="RefSeq" id="WP_212688612.1">
    <property type="nucleotide sequence ID" value="NZ_JAGSPN010000011.1"/>
</dbReference>
<sequence length="86" mass="9459">MTKKTPVKATPILAAINDYDSLIESLSRDEKNAILQMRKLNAEALKFILDLLVDISVQPLCIAPRSGKLKLISSSPHRPKPGCPVH</sequence>
<dbReference type="AlphaFoldDB" id="A0A941I721"/>
<gene>
    <name evidence="1" type="ORF">KDM89_14320</name>
</gene>
<protein>
    <submittedName>
        <fullName evidence="1">Uncharacterized protein</fullName>
    </submittedName>
</protein>
<organism evidence="1 2">
    <name type="scientific">Undibacterium luofuense</name>
    <dbReference type="NCBI Taxonomy" id="2828733"/>
    <lineage>
        <taxon>Bacteria</taxon>
        <taxon>Pseudomonadati</taxon>
        <taxon>Pseudomonadota</taxon>
        <taxon>Betaproteobacteria</taxon>
        <taxon>Burkholderiales</taxon>
        <taxon>Oxalobacteraceae</taxon>
        <taxon>Undibacterium</taxon>
    </lineage>
</organism>